<evidence type="ECO:0000313" key="6">
    <source>
        <dbReference type="EMBL" id="SDJ84146.1"/>
    </source>
</evidence>
<dbReference type="InterPro" id="IPR037152">
    <property type="entry name" value="L-asparaginase_N_sf"/>
</dbReference>
<sequence>MPTPNLIDQPVLMLYVGGTIGMVETTRGLAPGSDFSRRLSTALARLPASRQAKLPDLVIRESAHPIDSSSATPADWQRLGSEIAAALPQHAGVVVLHGTDTLAWSASSLAFQLQGVDRPVVVTGAMRPLGSEGSDALDNVELALQFAARPALQEVAVAFGNRLLRGARSRKVAGREAFVSPHHPPLGERIDGEAMLFPAHGLAIQQGKTPHFELADYAGLAEGGVVRIVLWPGIQAWQVAAWLEDRRVRGALLEVWGGGNAPDDPCLLAAFARARSEGKLLAAVSQCPAGGVTLGRYAAGMGLAEAGVLSGDTMTPEAAYTKLVHLLALPLDDDERRRRFLASLAGER</sequence>
<dbReference type="InterPro" id="IPR041725">
    <property type="entry name" value="L-asparaginase_I"/>
</dbReference>
<dbReference type="InterPro" id="IPR027473">
    <property type="entry name" value="L-asparaginase_C"/>
</dbReference>
<dbReference type="STRING" id="376427.SAMN04487954_108160"/>
<dbReference type="SUPFAM" id="SSF53774">
    <property type="entry name" value="Glutaminase/Asparaginase"/>
    <property type="match status" value="1"/>
</dbReference>
<evidence type="ECO:0000259" key="4">
    <source>
        <dbReference type="Pfam" id="PF00710"/>
    </source>
</evidence>
<feature type="domain" description="L-asparaginase N-terminal" evidence="4">
    <location>
        <begin position="11"/>
        <end position="191"/>
    </location>
</feature>
<dbReference type="PIRSF" id="PIRSF001220">
    <property type="entry name" value="L-ASNase_gatD"/>
    <property type="match status" value="1"/>
</dbReference>
<dbReference type="Gene3D" id="3.40.50.40">
    <property type="match status" value="1"/>
</dbReference>
<reference evidence="6 7" key="1">
    <citation type="submission" date="2016-10" db="EMBL/GenBank/DDBJ databases">
        <authorList>
            <person name="de Groot N.N."/>
        </authorList>
    </citation>
    <scope>NUCLEOTIDE SEQUENCE [LARGE SCALE GENOMIC DNA]</scope>
    <source>
        <strain evidence="6 7">CGMCC 1.6133</strain>
    </source>
</reference>
<dbReference type="GO" id="GO:0005829">
    <property type="term" value="C:cytosol"/>
    <property type="evidence" value="ECO:0007669"/>
    <property type="project" value="TreeGrafter"/>
</dbReference>
<dbReference type="PROSITE" id="PS00917">
    <property type="entry name" value="ASN_GLN_ASE_2"/>
    <property type="match status" value="1"/>
</dbReference>
<feature type="binding site" evidence="2">
    <location>
        <position position="68"/>
    </location>
    <ligand>
        <name>substrate</name>
    </ligand>
</feature>
<evidence type="ECO:0000313" key="7">
    <source>
        <dbReference type="Proteomes" id="UP000198525"/>
    </source>
</evidence>
<evidence type="ECO:0000256" key="2">
    <source>
        <dbReference type="PIRSR" id="PIRSR001220-2"/>
    </source>
</evidence>
<proteinExistence type="predicted"/>
<dbReference type="PANTHER" id="PTHR11707:SF28">
    <property type="entry name" value="60 KDA LYSOPHOSPHOLIPASE"/>
    <property type="match status" value="1"/>
</dbReference>
<feature type="active site" description="O-isoaspartyl threonine intermediate" evidence="1">
    <location>
        <position position="19"/>
    </location>
</feature>
<feature type="binding site" evidence="2">
    <location>
        <begin position="99"/>
        <end position="100"/>
    </location>
    <ligand>
        <name>substrate</name>
    </ligand>
</feature>
<dbReference type="PANTHER" id="PTHR11707">
    <property type="entry name" value="L-ASPARAGINASE"/>
    <property type="match status" value="1"/>
</dbReference>
<protein>
    <submittedName>
        <fullName evidence="6">L-asparaginase</fullName>
    </submittedName>
</protein>
<organism evidence="6 7">
    <name type="scientific">Billgrantia gudaonensis</name>
    <dbReference type="NCBI Taxonomy" id="376427"/>
    <lineage>
        <taxon>Bacteria</taxon>
        <taxon>Pseudomonadati</taxon>
        <taxon>Pseudomonadota</taxon>
        <taxon>Gammaproteobacteria</taxon>
        <taxon>Oceanospirillales</taxon>
        <taxon>Halomonadaceae</taxon>
        <taxon>Billgrantia</taxon>
    </lineage>
</organism>
<dbReference type="InterPro" id="IPR027475">
    <property type="entry name" value="Asparaginase/glutaminase_AS2"/>
</dbReference>
<dbReference type="Pfam" id="PF00710">
    <property type="entry name" value="Asparaginase"/>
    <property type="match status" value="1"/>
</dbReference>
<dbReference type="InterPro" id="IPR040919">
    <property type="entry name" value="Asparaginase_C"/>
</dbReference>
<dbReference type="AlphaFoldDB" id="A0A1G8X1E8"/>
<feature type="active site" evidence="3">
    <location>
        <position position="99"/>
    </location>
</feature>
<dbReference type="Pfam" id="PF17763">
    <property type="entry name" value="Asparaginase_C"/>
    <property type="match status" value="1"/>
</dbReference>
<dbReference type="GO" id="GO:0004067">
    <property type="term" value="F:asparaginase activity"/>
    <property type="evidence" value="ECO:0007669"/>
    <property type="project" value="UniProtKB-UniRule"/>
</dbReference>
<dbReference type="PRINTS" id="PR00139">
    <property type="entry name" value="ASNGLNASE"/>
</dbReference>
<dbReference type="SFLD" id="SFLDS00057">
    <property type="entry name" value="Glutaminase/Asparaginase"/>
    <property type="match status" value="1"/>
</dbReference>
<keyword evidence="7" id="KW-1185">Reference proteome</keyword>
<dbReference type="EMBL" id="FNES01000008">
    <property type="protein sequence ID" value="SDJ84146.1"/>
    <property type="molecule type" value="Genomic_DNA"/>
</dbReference>
<evidence type="ECO:0000256" key="1">
    <source>
        <dbReference type="PIRSR" id="PIRSR001220-1"/>
    </source>
</evidence>
<dbReference type="Proteomes" id="UP000198525">
    <property type="component" value="Unassembled WGS sequence"/>
</dbReference>
<dbReference type="SMART" id="SM00870">
    <property type="entry name" value="Asparaginase"/>
    <property type="match status" value="1"/>
</dbReference>
<dbReference type="RefSeq" id="WP_089686222.1">
    <property type="nucleotide sequence ID" value="NZ_FNES01000008.1"/>
</dbReference>
<dbReference type="Gene3D" id="3.40.50.1170">
    <property type="entry name" value="L-asparaginase, N-terminal domain"/>
    <property type="match status" value="1"/>
</dbReference>
<dbReference type="OrthoDB" id="9788068at2"/>
<name>A0A1G8X1E8_9GAMM</name>
<evidence type="ECO:0000256" key="3">
    <source>
        <dbReference type="PROSITE-ProRule" id="PRU10100"/>
    </source>
</evidence>
<dbReference type="InterPro" id="IPR027474">
    <property type="entry name" value="L-asparaginase_N"/>
</dbReference>
<dbReference type="PROSITE" id="PS51732">
    <property type="entry name" value="ASN_GLN_ASE_3"/>
    <property type="match status" value="1"/>
</dbReference>
<dbReference type="InterPro" id="IPR036152">
    <property type="entry name" value="Asp/glu_Ase-like_sf"/>
</dbReference>
<feature type="domain" description="Asparaginase/glutaminase C-terminal" evidence="5">
    <location>
        <begin position="225"/>
        <end position="340"/>
    </location>
</feature>
<gene>
    <name evidence="6" type="ORF">SAMN04487954_108160</name>
</gene>
<dbReference type="PIRSF" id="PIRSF500176">
    <property type="entry name" value="L_ASNase"/>
    <property type="match status" value="1"/>
</dbReference>
<dbReference type="InterPro" id="IPR006034">
    <property type="entry name" value="Asparaginase/glutaminase-like"/>
</dbReference>
<accession>A0A1G8X1E8</accession>
<evidence type="ECO:0000259" key="5">
    <source>
        <dbReference type="Pfam" id="PF17763"/>
    </source>
</evidence>
<dbReference type="CDD" id="cd08963">
    <property type="entry name" value="L-asparaginase_I"/>
    <property type="match status" value="1"/>
</dbReference>